<dbReference type="WBParaSite" id="nRc.2.0.1.t40969-RA">
    <property type="protein sequence ID" value="nRc.2.0.1.t40969-RA"/>
    <property type="gene ID" value="nRc.2.0.1.g40969"/>
</dbReference>
<evidence type="ECO:0000313" key="2">
    <source>
        <dbReference type="WBParaSite" id="nRc.2.0.1.t40969-RA"/>
    </source>
</evidence>
<accession>A0A915KR76</accession>
<reference evidence="2" key="1">
    <citation type="submission" date="2022-11" db="UniProtKB">
        <authorList>
            <consortium name="WormBaseParasite"/>
        </authorList>
    </citation>
    <scope>IDENTIFICATION</scope>
</reference>
<dbReference type="AlphaFoldDB" id="A0A915KR76"/>
<sequence length="244" mass="28538">MSSKILRFRSNKGSNPESSTMPIVTCIIRASNLFSSGFSSSRCLQEAEIKSFYVTANYGYQLVNEAKFVDVILDVISTTNKKWFESFEKPKNRGSRNLVDELEDFVARFSSALRNRLLIKRVGLDFQAERFKLLAIDSVPFRRERQGTPLTFTVEKFMFGQYLHLDPDSCGPQFTVNLCSKDDYLRGGSVLLRLKFRRLNRLIYTCFFRRNGMDRQQLETLSVEIHFWSERITETLWKTENDRR</sequence>
<organism evidence="1 2">
    <name type="scientific">Romanomermis culicivorax</name>
    <name type="common">Nematode worm</name>
    <dbReference type="NCBI Taxonomy" id="13658"/>
    <lineage>
        <taxon>Eukaryota</taxon>
        <taxon>Metazoa</taxon>
        <taxon>Ecdysozoa</taxon>
        <taxon>Nematoda</taxon>
        <taxon>Enoplea</taxon>
        <taxon>Dorylaimia</taxon>
        <taxon>Mermithida</taxon>
        <taxon>Mermithoidea</taxon>
        <taxon>Mermithidae</taxon>
        <taxon>Romanomermis</taxon>
    </lineage>
</organism>
<name>A0A915KR76_ROMCU</name>
<keyword evidence="1" id="KW-1185">Reference proteome</keyword>
<protein>
    <submittedName>
        <fullName evidence="2">Uncharacterized protein</fullName>
    </submittedName>
</protein>
<evidence type="ECO:0000313" key="1">
    <source>
        <dbReference type="Proteomes" id="UP000887565"/>
    </source>
</evidence>
<proteinExistence type="predicted"/>
<dbReference type="Proteomes" id="UP000887565">
    <property type="component" value="Unplaced"/>
</dbReference>